<evidence type="ECO:0000313" key="3">
    <source>
        <dbReference type="Proteomes" id="UP001189429"/>
    </source>
</evidence>
<dbReference type="Proteomes" id="UP001189429">
    <property type="component" value="Unassembled WGS sequence"/>
</dbReference>
<feature type="compositionally biased region" description="Low complexity" evidence="1">
    <location>
        <begin position="45"/>
        <end position="57"/>
    </location>
</feature>
<feature type="compositionally biased region" description="Low complexity" evidence="1">
    <location>
        <begin position="87"/>
        <end position="102"/>
    </location>
</feature>
<keyword evidence="3" id="KW-1185">Reference proteome</keyword>
<sequence length="291" mass="28795">APPGGARAKGQDFPSLGGGAPAARPAPAPKAFQMAAEAFPGLGGSSASSGPAAKWGAQGKGGAAPGRVADGWSEAAERVQETEPLQAAAAPSAAAAVRSAPRTFDGVGDAAFPGLGPAANSRGGAPEPKWGSRALPPESLRTAEPPRPPEKPAEPEPPKEFQGIEAAAFPDLPMGAPRPKPKSAAAKAGAAAAAKAAAAKAAAQRAAARASSSAAAAPVPTSWDEGDDSPTAGPEPEREKETLVVIHDPLAAVAASEELNAARAANSKKKGQKGNRSNRISLNAWTEGPPR</sequence>
<feature type="compositionally biased region" description="Polar residues" evidence="1">
    <location>
        <begin position="274"/>
        <end position="284"/>
    </location>
</feature>
<protein>
    <submittedName>
        <fullName evidence="2">Uncharacterized protein</fullName>
    </submittedName>
</protein>
<feature type="compositionally biased region" description="Low complexity" evidence="1">
    <location>
        <begin position="21"/>
        <end position="31"/>
    </location>
</feature>
<reference evidence="2" key="1">
    <citation type="submission" date="2023-10" db="EMBL/GenBank/DDBJ databases">
        <authorList>
            <person name="Chen Y."/>
            <person name="Shah S."/>
            <person name="Dougan E. K."/>
            <person name="Thang M."/>
            <person name="Chan C."/>
        </authorList>
    </citation>
    <scope>NUCLEOTIDE SEQUENCE [LARGE SCALE GENOMIC DNA]</scope>
</reference>
<organism evidence="2 3">
    <name type="scientific">Prorocentrum cordatum</name>
    <dbReference type="NCBI Taxonomy" id="2364126"/>
    <lineage>
        <taxon>Eukaryota</taxon>
        <taxon>Sar</taxon>
        <taxon>Alveolata</taxon>
        <taxon>Dinophyceae</taxon>
        <taxon>Prorocentrales</taxon>
        <taxon>Prorocentraceae</taxon>
        <taxon>Prorocentrum</taxon>
    </lineage>
</organism>
<feature type="compositionally biased region" description="Low complexity" evidence="1">
    <location>
        <begin position="182"/>
        <end position="218"/>
    </location>
</feature>
<evidence type="ECO:0000256" key="1">
    <source>
        <dbReference type="SAM" id="MobiDB-lite"/>
    </source>
</evidence>
<gene>
    <name evidence="2" type="ORF">PCOR1329_LOCUS83686</name>
</gene>
<evidence type="ECO:0000313" key="2">
    <source>
        <dbReference type="EMBL" id="CAK0909209.1"/>
    </source>
</evidence>
<feature type="region of interest" description="Disordered" evidence="1">
    <location>
        <begin position="1"/>
        <end position="249"/>
    </location>
</feature>
<feature type="non-terminal residue" evidence="2">
    <location>
        <position position="1"/>
    </location>
</feature>
<feature type="region of interest" description="Disordered" evidence="1">
    <location>
        <begin position="261"/>
        <end position="291"/>
    </location>
</feature>
<proteinExistence type="predicted"/>
<dbReference type="EMBL" id="CAUYUJ010022156">
    <property type="protein sequence ID" value="CAK0909209.1"/>
    <property type="molecule type" value="Genomic_DNA"/>
</dbReference>
<feature type="compositionally biased region" description="Basic and acidic residues" evidence="1">
    <location>
        <begin position="147"/>
        <end position="159"/>
    </location>
</feature>
<comment type="caution">
    <text evidence="2">The sequence shown here is derived from an EMBL/GenBank/DDBJ whole genome shotgun (WGS) entry which is preliminary data.</text>
</comment>
<name>A0ABN9Y945_9DINO</name>
<accession>A0ABN9Y945</accession>